<dbReference type="GO" id="GO:0016020">
    <property type="term" value="C:membrane"/>
    <property type="evidence" value="ECO:0007669"/>
    <property type="project" value="InterPro"/>
</dbReference>
<dbReference type="GO" id="GO:0008654">
    <property type="term" value="P:phospholipid biosynthetic process"/>
    <property type="evidence" value="ECO:0007669"/>
    <property type="project" value="InterPro"/>
</dbReference>
<keyword evidence="5" id="KW-1185">Reference proteome</keyword>
<comment type="caution">
    <text evidence="4">The sequence shown here is derived from an EMBL/GenBank/DDBJ whole genome shotgun (WGS) entry which is preliminary data.</text>
</comment>
<gene>
    <name evidence="4" type="ORF">FHP25_01125</name>
</gene>
<evidence type="ECO:0000256" key="2">
    <source>
        <dbReference type="RuleBase" id="RU003750"/>
    </source>
</evidence>
<evidence type="ECO:0000313" key="5">
    <source>
        <dbReference type="Proteomes" id="UP000321638"/>
    </source>
</evidence>
<dbReference type="PROSITE" id="PS00379">
    <property type="entry name" value="CDP_ALCOHOL_P_TRANSF"/>
    <property type="match status" value="1"/>
</dbReference>
<dbReference type="RefSeq" id="WP_147845035.1">
    <property type="nucleotide sequence ID" value="NZ_VDUZ01000001.1"/>
</dbReference>
<dbReference type="OrthoDB" id="9790577at2"/>
<keyword evidence="3" id="KW-0812">Transmembrane</keyword>
<keyword evidence="3" id="KW-0472">Membrane</keyword>
<evidence type="ECO:0000256" key="1">
    <source>
        <dbReference type="ARBA" id="ARBA00022679"/>
    </source>
</evidence>
<dbReference type="InterPro" id="IPR043130">
    <property type="entry name" value="CDP-OH_PTrfase_TM_dom"/>
</dbReference>
<keyword evidence="3" id="KW-1133">Transmembrane helix</keyword>
<evidence type="ECO:0000256" key="3">
    <source>
        <dbReference type="SAM" id="Phobius"/>
    </source>
</evidence>
<protein>
    <submittedName>
        <fullName evidence="4">CDP-alcohol phosphatidyltransferase family protein</fullName>
    </submittedName>
</protein>
<reference evidence="4 5" key="1">
    <citation type="submission" date="2019-06" db="EMBL/GenBank/DDBJ databases">
        <title>New taxonomy in bacterial strain CC-CFT640, isolated from vineyard.</title>
        <authorList>
            <person name="Lin S.-Y."/>
            <person name="Tsai C.-F."/>
            <person name="Young C.-C."/>
        </authorList>
    </citation>
    <scope>NUCLEOTIDE SEQUENCE [LARGE SCALE GENOMIC DNA]</scope>
    <source>
        <strain evidence="4 5">CC-CFT640</strain>
    </source>
</reference>
<comment type="similarity">
    <text evidence="2">Belongs to the CDP-alcohol phosphatidyltransferase class-I family.</text>
</comment>
<dbReference type="Gene3D" id="1.20.120.1760">
    <property type="match status" value="1"/>
</dbReference>
<dbReference type="AlphaFoldDB" id="A0A5C8PWU2"/>
<dbReference type="InterPro" id="IPR000462">
    <property type="entry name" value="CDP-OH_P_trans"/>
</dbReference>
<name>A0A5C8PWU2_9HYPH</name>
<proteinExistence type="inferred from homology"/>
<evidence type="ECO:0000313" key="4">
    <source>
        <dbReference type="EMBL" id="TXL82329.1"/>
    </source>
</evidence>
<dbReference type="InterPro" id="IPR048254">
    <property type="entry name" value="CDP_ALCOHOL_P_TRANSF_CS"/>
</dbReference>
<feature type="transmembrane region" description="Helical" evidence="3">
    <location>
        <begin position="83"/>
        <end position="103"/>
    </location>
</feature>
<dbReference type="GO" id="GO:0016780">
    <property type="term" value="F:phosphotransferase activity, for other substituted phosphate groups"/>
    <property type="evidence" value="ECO:0007669"/>
    <property type="project" value="InterPro"/>
</dbReference>
<sequence>MLDPFVRRLIDPPLDRAGAWLAQRRVGANMLTGLGLVVGLLVPPLLAAQDYDAALVVILANRLLDGLDGAVARRTALTDFGGYFDIVADMVFYAVTVLGFGLADPQNAVWAALLLTGFMGTSTSFLAWAAVAAKRGEATTTHGRKTIYYSTGIVEGTETVLFYIAMCLWPDAFPWLAGVFAALCLWTTLARLLAAADAFRA</sequence>
<feature type="transmembrane region" description="Helical" evidence="3">
    <location>
        <begin position="26"/>
        <end position="47"/>
    </location>
</feature>
<feature type="transmembrane region" description="Helical" evidence="3">
    <location>
        <begin position="172"/>
        <end position="194"/>
    </location>
</feature>
<dbReference type="Proteomes" id="UP000321638">
    <property type="component" value="Unassembled WGS sequence"/>
</dbReference>
<dbReference type="Pfam" id="PF01066">
    <property type="entry name" value="CDP-OH_P_transf"/>
    <property type="match status" value="1"/>
</dbReference>
<organism evidence="4 5">
    <name type="scientific">Vineibacter terrae</name>
    <dbReference type="NCBI Taxonomy" id="2586908"/>
    <lineage>
        <taxon>Bacteria</taxon>
        <taxon>Pseudomonadati</taxon>
        <taxon>Pseudomonadota</taxon>
        <taxon>Alphaproteobacteria</taxon>
        <taxon>Hyphomicrobiales</taxon>
        <taxon>Vineibacter</taxon>
    </lineage>
</organism>
<keyword evidence="1 2" id="KW-0808">Transferase</keyword>
<dbReference type="EMBL" id="VDUZ01000001">
    <property type="protein sequence ID" value="TXL82329.1"/>
    <property type="molecule type" value="Genomic_DNA"/>
</dbReference>
<accession>A0A5C8PWU2</accession>
<feature type="transmembrane region" description="Helical" evidence="3">
    <location>
        <begin position="109"/>
        <end position="134"/>
    </location>
</feature>